<proteinExistence type="inferred from homology"/>
<keyword evidence="7" id="KW-0862">Zinc</keyword>
<feature type="transmembrane region" description="Helical" evidence="14">
    <location>
        <begin position="177"/>
        <end position="194"/>
    </location>
</feature>
<dbReference type="AlphaFoldDB" id="A0A066ZX54"/>
<dbReference type="GO" id="GO:0006829">
    <property type="term" value="P:zinc ion transport"/>
    <property type="evidence" value="ECO:0007669"/>
    <property type="project" value="UniProtKB-KW"/>
</dbReference>
<evidence type="ECO:0000256" key="6">
    <source>
        <dbReference type="ARBA" id="ARBA00022692"/>
    </source>
</evidence>
<dbReference type="Gene3D" id="1.10.3470.10">
    <property type="entry name" value="ABC transporter involved in vitamin B12 uptake, BtuC"/>
    <property type="match status" value="1"/>
</dbReference>
<evidence type="ECO:0000256" key="11">
    <source>
        <dbReference type="ARBA" id="ARBA00023136"/>
    </source>
</evidence>
<dbReference type="GO" id="GO:0043190">
    <property type="term" value="C:ATP-binding cassette (ABC) transporter complex"/>
    <property type="evidence" value="ECO:0007669"/>
    <property type="project" value="InterPro"/>
</dbReference>
<comment type="function">
    <text evidence="1">Involved in the high-affinity zinc uptake transport system.</text>
</comment>
<keyword evidence="16" id="KW-1185">Reference proteome</keyword>
<dbReference type="STRING" id="28885.EI16_11530"/>
<dbReference type="EMBL" id="JMIU01000001">
    <property type="protein sequence ID" value="KDN96859.1"/>
    <property type="molecule type" value="Genomic_DNA"/>
</dbReference>
<dbReference type="Pfam" id="PF00950">
    <property type="entry name" value="ABC-3"/>
    <property type="match status" value="1"/>
</dbReference>
<evidence type="ECO:0000256" key="9">
    <source>
        <dbReference type="ARBA" id="ARBA00022989"/>
    </source>
</evidence>
<reference evidence="15 16" key="1">
    <citation type="submission" date="2014-04" db="EMBL/GenBank/DDBJ databases">
        <title>Draft genome sequence of Hydrogenovibrio marinus MH-110, a model organism for aerobic H2 metabolism.</title>
        <authorList>
            <person name="Cha H.J."/>
            <person name="Jo B.H."/>
            <person name="Hwang B.H."/>
        </authorList>
    </citation>
    <scope>NUCLEOTIDE SEQUENCE [LARGE SCALE GENOMIC DNA]</scope>
    <source>
        <strain evidence="15 16">MH-110</strain>
    </source>
</reference>
<name>A0A066ZX54_HYDMR</name>
<dbReference type="InterPro" id="IPR037294">
    <property type="entry name" value="ABC_BtuC-like"/>
</dbReference>
<evidence type="ECO:0000256" key="14">
    <source>
        <dbReference type="SAM" id="Phobius"/>
    </source>
</evidence>
<dbReference type="InterPro" id="IPR001626">
    <property type="entry name" value="ABC_TroCD"/>
</dbReference>
<keyword evidence="9 14" id="KW-1133">Transmembrane helix</keyword>
<sequence>MGGLLVASIATPLGVFMVWQRQSYFSATLAHSALLGVSLGLLLQLNLTLAVMLTSVVIALSIFFLSKKTALSSDTLLGLLAHSTLALGLVILSFQNHIQIDIMSYLFGDILSINTTDIILMSALLVAVVLYFFRYWQDLLNITLNAELAQVEGVCTQSVQLMYTLLLALLIALAIKVVGILLITSLLIIPSAAAHRLSKSPEQMLYISYLFALLSIVLGLLFSMQWDTPAGPSIVVVASLIFLASFIRKPL</sequence>
<gene>
    <name evidence="15" type="ORF">EI16_11530</name>
</gene>
<evidence type="ECO:0000313" key="15">
    <source>
        <dbReference type="EMBL" id="KDN96859.1"/>
    </source>
</evidence>
<dbReference type="SUPFAM" id="SSF81345">
    <property type="entry name" value="ABC transporter involved in vitamin B12 uptake, BtuC"/>
    <property type="match status" value="1"/>
</dbReference>
<keyword evidence="10" id="KW-0406">Ion transport</keyword>
<dbReference type="PANTHER" id="PTHR30477:SF23">
    <property type="entry name" value="HIGH-AFFINITY ZINC UPTAKE SYSTEM MEMBRANE PROTEIN ZNUB"/>
    <property type="match status" value="1"/>
</dbReference>
<dbReference type="GO" id="GO:0010043">
    <property type="term" value="P:response to zinc ion"/>
    <property type="evidence" value="ECO:0007669"/>
    <property type="project" value="TreeGrafter"/>
</dbReference>
<evidence type="ECO:0000256" key="13">
    <source>
        <dbReference type="RuleBase" id="RU003943"/>
    </source>
</evidence>
<feature type="transmembrane region" description="Helical" evidence="14">
    <location>
        <begin position="42"/>
        <end position="65"/>
    </location>
</feature>
<evidence type="ECO:0000256" key="10">
    <source>
        <dbReference type="ARBA" id="ARBA00023065"/>
    </source>
</evidence>
<accession>A0A066ZX54</accession>
<feature type="transmembrane region" description="Helical" evidence="14">
    <location>
        <begin position="206"/>
        <end position="224"/>
    </location>
</feature>
<keyword evidence="5" id="KW-1003">Cell membrane</keyword>
<comment type="caution">
    <text evidence="15">The sequence shown here is derived from an EMBL/GenBank/DDBJ whole genome shotgun (WGS) entry which is preliminary data.</text>
</comment>
<evidence type="ECO:0000256" key="5">
    <source>
        <dbReference type="ARBA" id="ARBA00022475"/>
    </source>
</evidence>
<feature type="transmembrane region" description="Helical" evidence="14">
    <location>
        <begin position="230"/>
        <end position="247"/>
    </location>
</feature>
<keyword evidence="11 14" id="KW-0472">Membrane</keyword>
<evidence type="ECO:0000256" key="2">
    <source>
        <dbReference type="ARBA" id="ARBA00004651"/>
    </source>
</evidence>
<comment type="similarity">
    <text evidence="3 13">Belongs to the ABC-3 integral membrane protein family.</text>
</comment>
<keyword evidence="8" id="KW-0864">Zinc transport</keyword>
<evidence type="ECO:0000313" key="16">
    <source>
        <dbReference type="Proteomes" id="UP000027341"/>
    </source>
</evidence>
<feature type="transmembrane region" description="Helical" evidence="14">
    <location>
        <begin position="118"/>
        <end position="136"/>
    </location>
</feature>
<evidence type="ECO:0000256" key="12">
    <source>
        <dbReference type="ARBA" id="ARBA00040080"/>
    </source>
</evidence>
<keyword evidence="6 13" id="KW-0812">Transmembrane</keyword>
<evidence type="ECO:0000256" key="7">
    <source>
        <dbReference type="ARBA" id="ARBA00022833"/>
    </source>
</evidence>
<keyword evidence="4 13" id="KW-0813">Transport</keyword>
<evidence type="ECO:0000256" key="1">
    <source>
        <dbReference type="ARBA" id="ARBA00002313"/>
    </source>
</evidence>
<evidence type="ECO:0000256" key="3">
    <source>
        <dbReference type="ARBA" id="ARBA00008034"/>
    </source>
</evidence>
<feature type="transmembrane region" description="Helical" evidence="14">
    <location>
        <begin position="77"/>
        <end position="98"/>
    </location>
</feature>
<comment type="subcellular location">
    <subcellularLocation>
        <location evidence="2 13">Cell membrane</location>
        <topology evidence="2 13">Multi-pass membrane protein</topology>
    </subcellularLocation>
</comment>
<evidence type="ECO:0000256" key="4">
    <source>
        <dbReference type="ARBA" id="ARBA00022448"/>
    </source>
</evidence>
<protein>
    <recommendedName>
        <fullName evidence="12">High-affinity zinc uptake system membrane protein ZnuB</fullName>
    </recommendedName>
</protein>
<dbReference type="PANTHER" id="PTHR30477">
    <property type="entry name" value="ABC-TRANSPORTER METAL-BINDING PROTEIN"/>
    <property type="match status" value="1"/>
</dbReference>
<dbReference type="GO" id="GO:0055085">
    <property type="term" value="P:transmembrane transport"/>
    <property type="evidence" value="ECO:0007669"/>
    <property type="project" value="InterPro"/>
</dbReference>
<dbReference type="Proteomes" id="UP000027341">
    <property type="component" value="Unassembled WGS sequence"/>
</dbReference>
<evidence type="ECO:0000256" key="8">
    <source>
        <dbReference type="ARBA" id="ARBA00022906"/>
    </source>
</evidence>
<organism evidence="15 16">
    <name type="scientific">Hydrogenovibrio marinus</name>
    <dbReference type="NCBI Taxonomy" id="28885"/>
    <lineage>
        <taxon>Bacteria</taxon>
        <taxon>Pseudomonadati</taxon>
        <taxon>Pseudomonadota</taxon>
        <taxon>Gammaproteobacteria</taxon>
        <taxon>Thiotrichales</taxon>
        <taxon>Piscirickettsiaceae</taxon>
        <taxon>Hydrogenovibrio</taxon>
    </lineage>
</organism>